<dbReference type="EMBL" id="VSSQ01063644">
    <property type="protein sequence ID" value="MPN16652.1"/>
    <property type="molecule type" value="Genomic_DNA"/>
</dbReference>
<proteinExistence type="predicted"/>
<gene>
    <name evidence="1" type="ORF">SDC9_163997</name>
</gene>
<organism evidence="1">
    <name type="scientific">bioreactor metagenome</name>
    <dbReference type="NCBI Taxonomy" id="1076179"/>
    <lineage>
        <taxon>unclassified sequences</taxon>
        <taxon>metagenomes</taxon>
        <taxon>ecological metagenomes</taxon>
    </lineage>
</organism>
<reference evidence="1" key="1">
    <citation type="submission" date="2019-08" db="EMBL/GenBank/DDBJ databases">
        <authorList>
            <person name="Kucharzyk K."/>
            <person name="Murdoch R.W."/>
            <person name="Higgins S."/>
            <person name="Loffler F."/>
        </authorList>
    </citation>
    <scope>NUCLEOTIDE SEQUENCE</scope>
</reference>
<evidence type="ECO:0000313" key="1">
    <source>
        <dbReference type="EMBL" id="MPN16652.1"/>
    </source>
</evidence>
<accession>A0A645FSP5</accession>
<comment type="caution">
    <text evidence="1">The sequence shown here is derived from an EMBL/GenBank/DDBJ whole genome shotgun (WGS) entry which is preliminary data.</text>
</comment>
<sequence length="87" mass="9244">MINISYPPSLAGTGKLRADLYGGNTLLRSSDTGTLEAAGFDLAANVQETHNYTIKLTWVDADMALLGGIKGQPFDPQAISVRVSGYQ</sequence>
<protein>
    <submittedName>
        <fullName evidence="1">Uncharacterized protein</fullName>
    </submittedName>
</protein>
<name>A0A645FSP5_9ZZZZ</name>
<dbReference type="AlphaFoldDB" id="A0A645FSP5"/>